<dbReference type="Proteomes" id="UP000653454">
    <property type="component" value="Unassembled WGS sequence"/>
</dbReference>
<keyword evidence="2" id="KW-1185">Reference proteome</keyword>
<evidence type="ECO:0000313" key="1">
    <source>
        <dbReference type="EMBL" id="CAG9135709.1"/>
    </source>
</evidence>
<accession>A0A8S4G6D7</accession>
<proteinExistence type="predicted"/>
<organism evidence="1 2">
    <name type="scientific">Plutella xylostella</name>
    <name type="common">Diamondback moth</name>
    <name type="synonym">Plutella maculipennis</name>
    <dbReference type="NCBI Taxonomy" id="51655"/>
    <lineage>
        <taxon>Eukaryota</taxon>
        <taxon>Metazoa</taxon>
        <taxon>Ecdysozoa</taxon>
        <taxon>Arthropoda</taxon>
        <taxon>Hexapoda</taxon>
        <taxon>Insecta</taxon>
        <taxon>Pterygota</taxon>
        <taxon>Neoptera</taxon>
        <taxon>Endopterygota</taxon>
        <taxon>Lepidoptera</taxon>
        <taxon>Glossata</taxon>
        <taxon>Ditrysia</taxon>
        <taxon>Yponomeutoidea</taxon>
        <taxon>Plutellidae</taxon>
        <taxon>Plutella</taxon>
    </lineage>
</organism>
<dbReference type="EMBL" id="CAJHNJ030000111">
    <property type="protein sequence ID" value="CAG9135709.1"/>
    <property type="molecule type" value="Genomic_DNA"/>
</dbReference>
<reference evidence="1" key="1">
    <citation type="submission" date="2020-11" db="EMBL/GenBank/DDBJ databases">
        <authorList>
            <person name="Whiteford S."/>
        </authorList>
    </citation>
    <scope>NUCLEOTIDE SEQUENCE</scope>
</reference>
<sequence>MLPANSSTLCSCGSLQTTSHHIECPNAPKCSQGDLMKANDLAITVAKHWRNASSERTAYTWLPDTKFEFSSPYSRRRSSASTVYESD</sequence>
<gene>
    <name evidence="1" type="ORF">PLXY2_LOCUS13966</name>
</gene>
<dbReference type="AlphaFoldDB" id="A0A8S4G6D7"/>
<name>A0A8S4G6D7_PLUXY</name>
<evidence type="ECO:0000313" key="2">
    <source>
        <dbReference type="Proteomes" id="UP000653454"/>
    </source>
</evidence>
<comment type="caution">
    <text evidence="1">The sequence shown here is derived from an EMBL/GenBank/DDBJ whole genome shotgun (WGS) entry which is preliminary data.</text>
</comment>
<protein>
    <submittedName>
        <fullName evidence="1">(diamondback moth) hypothetical protein</fullName>
    </submittedName>
</protein>